<dbReference type="SUPFAM" id="SSF50978">
    <property type="entry name" value="WD40 repeat-like"/>
    <property type="match status" value="1"/>
</dbReference>
<keyword evidence="5" id="KW-1185">Reference proteome</keyword>
<organism evidence="4 5">
    <name type="scientific">Stereocaulon virgatum</name>
    <dbReference type="NCBI Taxonomy" id="373712"/>
    <lineage>
        <taxon>Eukaryota</taxon>
        <taxon>Fungi</taxon>
        <taxon>Dikarya</taxon>
        <taxon>Ascomycota</taxon>
        <taxon>Pezizomycotina</taxon>
        <taxon>Lecanoromycetes</taxon>
        <taxon>OSLEUM clade</taxon>
        <taxon>Lecanoromycetidae</taxon>
        <taxon>Lecanorales</taxon>
        <taxon>Lecanorineae</taxon>
        <taxon>Stereocaulaceae</taxon>
        <taxon>Stereocaulon</taxon>
    </lineage>
</organism>
<dbReference type="PROSITE" id="PS50082">
    <property type="entry name" value="WD_REPEATS_2"/>
    <property type="match status" value="1"/>
</dbReference>
<feature type="region of interest" description="Disordered" evidence="3">
    <location>
        <begin position="393"/>
        <end position="431"/>
    </location>
</feature>
<evidence type="ECO:0000256" key="3">
    <source>
        <dbReference type="SAM" id="MobiDB-lite"/>
    </source>
</evidence>
<reference evidence="4 5" key="1">
    <citation type="submission" date="2024-09" db="EMBL/GenBank/DDBJ databases">
        <title>Rethinking Asexuality: The Enigmatic Case of Functional Sexual Genes in Lepraria (Stereocaulaceae).</title>
        <authorList>
            <person name="Doellman M."/>
            <person name="Sun Y."/>
            <person name="Barcenas-Pena A."/>
            <person name="Lumbsch H.T."/>
            <person name="Grewe F."/>
        </authorList>
    </citation>
    <scope>NUCLEOTIDE SEQUENCE [LARGE SCALE GENOMIC DNA]</scope>
    <source>
        <strain evidence="4 5">Mercado 3170</strain>
    </source>
</reference>
<feature type="repeat" description="WD" evidence="2">
    <location>
        <begin position="1026"/>
        <end position="1060"/>
    </location>
</feature>
<dbReference type="PANTHER" id="PTHR19842:SF2">
    <property type="entry name" value="WD REPEAT PROTEIN (AFU_ORTHOLOGUE AFUA_5G04300)"/>
    <property type="match status" value="1"/>
</dbReference>
<dbReference type="PROSITE" id="PS50294">
    <property type="entry name" value="WD_REPEATS_REGION"/>
    <property type="match status" value="1"/>
</dbReference>
<dbReference type="SMART" id="SM00320">
    <property type="entry name" value="WD40"/>
    <property type="match status" value="6"/>
</dbReference>
<evidence type="ECO:0000313" key="4">
    <source>
        <dbReference type="EMBL" id="KAL2041676.1"/>
    </source>
</evidence>
<feature type="region of interest" description="Disordered" evidence="3">
    <location>
        <begin position="55"/>
        <end position="134"/>
    </location>
</feature>
<feature type="compositionally biased region" description="Low complexity" evidence="3">
    <location>
        <begin position="1512"/>
        <end position="1523"/>
    </location>
</feature>
<feature type="compositionally biased region" description="Low complexity" evidence="3">
    <location>
        <begin position="102"/>
        <end position="117"/>
    </location>
</feature>
<feature type="compositionally biased region" description="Basic and acidic residues" evidence="3">
    <location>
        <begin position="1550"/>
        <end position="1562"/>
    </location>
</feature>
<dbReference type="InterPro" id="IPR001680">
    <property type="entry name" value="WD40_rpt"/>
</dbReference>
<feature type="region of interest" description="Disordered" evidence="3">
    <location>
        <begin position="1535"/>
        <end position="1564"/>
    </location>
</feature>
<proteinExistence type="inferred from homology"/>
<keyword evidence="2" id="KW-0853">WD repeat</keyword>
<feature type="compositionally biased region" description="Polar residues" evidence="3">
    <location>
        <begin position="397"/>
        <end position="418"/>
    </location>
</feature>
<feature type="region of interest" description="Disordered" evidence="3">
    <location>
        <begin position="289"/>
        <end position="312"/>
    </location>
</feature>
<protein>
    <recommendedName>
        <fullName evidence="6">WD40 repeat-like protein</fullName>
    </recommendedName>
</protein>
<feature type="compositionally biased region" description="Basic and acidic residues" evidence="3">
    <location>
        <begin position="421"/>
        <end position="431"/>
    </location>
</feature>
<evidence type="ECO:0000256" key="2">
    <source>
        <dbReference type="PROSITE-ProRule" id="PRU00221"/>
    </source>
</evidence>
<name>A0ABR4A9W3_9LECA</name>
<feature type="region of interest" description="Disordered" evidence="3">
    <location>
        <begin position="156"/>
        <end position="225"/>
    </location>
</feature>
<feature type="compositionally biased region" description="Polar residues" evidence="3">
    <location>
        <begin position="58"/>
        <end position="67"/>
    </location>
</feature>
<feature type="region of interest" description="Disordered" evidence="3">
    <location>
        <begin position="1382"/>
        <end position="1401"/>
    </location>
</feature>
<comment type="caution">
    <text evidence="4">The sequence shown here is derived from an EMBL/GenBank/DDBJ whole genome shotgun (WGS) entry which is preliminary data.</text>
</comment>
<feature type="compositionally biased region" description="Polar residues" evidence="3">
    <location>
        <begin position="174"/>
        <end position="186"/>
    </location>
</feature>
<dbReference type="Pfam" id="PF00400">
    <property type="entry name" value="WD40"/>
    <property type="match status" value="1"/>
</dbReference>
<dbReference type="InterPro" id="IPR037588">
    <property type="entry name" value="MLST8"/>
</dbReference>
<dbReference type="PANTHER" id="PTHR19842">
    <property type="entry name" value="G BETA-LIKE PROTEIN GBL"/>
    <property type="match status" value="1"/>
</dbReference>
<dbReference type="Proteomes" id="UP001590950">
    <property type="component" value="Unassembled WGS sequence"/>
</dbReference>
<feature type="compositionally biased region" description="Polar residues" evidence="3">
    <location>
        <begin position="770"/>
        <end position="779"/>
    </location>
</feature>
<dbReference type="EMBL" id="JBEFKJ010000016">
    <property type="protein sequence ID" value="KAL2041676.1"/>
    <property type="molecule type" value="Genomic_DNA"/>
</dbReference>
<feature type="region of interest" description="Disordered" evidence="3">
    <location>
        <begin position="691"/>
        <end position="786"/>
    </location>
</feature>
<comment type="similarity">
    <text evidence="1">Belongs to the WD repeat LST8 family.</text>
</comment>
<dbReference type="InterPro" id="IPR015943">
    <property type="entry name" value="WD40/YVTN_repeat-like_dom_sf"/>
</dbReference>
<feature type="compositionally biased region" description="Basic and acidic residues" evidence="3">
    <location>
        <begin position="1494"/>
        <end position="1506"/>
    </location>
</feature>
<evidence type="ECO:0000313" key="5">
    <source>
        <dbReference type="Proteomes" id="UP001590950"/>
    </source>
</evidence>
<dbReference type="Gene3D" id="2.130.10.10">
    <property type="entry name" value="YVTN repeat-like/Quinoprotein amine dehydrogenase"/>
    <property type="match status" value="1"/>
</dbReference>
<evidence type="ECO:0008006" key="6">
    <source>
        <dbReference type="Google" id="ProtNLM"/>
    </source>
</evidence>
<dbReference type="InterPro" id="IPR036322">
    <property type="entry name" value="WD40_repeat_dom_sf"/>
</dbReference>
<sequence length="1612" mass="177287">MTLTNGRSIRDFVDLTEEDELASDLGTSGPATSKAQSALLQIASPLEVLAPHLRPKLTPSTRNSTDGQVPAQGIVNGGWQHGSQENKRTAAPTPELRTQVYASRPSPTRLRTPTTAPNNETDSNIPGRKPRTAALDAGRSIARDYDILNPLEERYQATVNTQKRPGRPKRDEWTPTNQYNPKSGSSRGPERTYKDMDLANEDPASPVPRTPDSHIANGQGKGQLKVPLNIPTKRRRSSPLLEIGTPAKLLRSANMQYGNSVPAREWVNKQSQNHDKALSLQLIRDCREPNQAGDQDGLSASPPIARRSDTANPSADTILKASFSTIIYPAIKKATKRHKGILTEKQLVSVGKSVAVDSIRKAFDLIPVQRPSWPDDEQRKQIKRFVREDFDLKVARTGSSPRRQPSATETDSANSSVPMVQREKKPVDVAEKRRSQVTIEINDKRHDILKPANAARITDLAGYLTKLENETLRLNSQDAEKFGGFVRENVSNAAGSSKSWADQPRLTAVALPLNASPAMASTAKASPQPVFATDELFPPNFDRGRYPMKRRRRRNKFYIPERKSTTPKVEVIKAPHAATRIPGQESGNELFNPKSSATTLSQQVQGMACLPQARPIEVEIIQLLAQRSSSDKVLGDLLKLTASGEATTSEVAELDGYIEKIRASLASDKGGLANYAQPSSGLARNINGVANTDSLMRSPDNMPDAPLGYDNPVHSPPSGERESACGVKDSNAHVSQRKERRDLLSVLKTRFSPMSTTGSRRDADKEAPNAQLTSSSVSATLGKGHLNKPSRTFHPILTPVMAPLAENQVSIHRPLSTALDPHLEHLVAVSVLNDTGSPIPQEQDKTYSISSYQQRDLVNNPSLVIRADSVMGARAASRQPKVVRIESRIVDPARRPQQSTASLLRHRELGSDSRGRHFDTHNELRLRTAEMVEPWRSWKGASGDIVAAAWAPDSVTYAVGAAAHTNVEDLQYNRPCNLLLGELTSNILTELPDHRVDRPKPETLASGPNATQAVYNACDPMVYETVTSITFAPTGHYMYTASHDRTVKIWDTARKRCLNTLPHDAWVTSVEVSPYKAGLFATATKKIRDSIRIYYAESPEDALVQSCISSSRAELKPDWQIYPECLRWGSGPHTHHLLLAGFHQWHDDSNGLGQVVLWDALAFASIKVLPSAQSVYAAAWHPHSSLFATGGAPGGMITNRYSTKTVVRAWDLRNTMRYTVEYECSAVDMQDVTFSPADPNIITAGCTDGASYVWDFRRPDHPLHRLEHGRPIVELDHTRDREEADAGVMMSVWGLGGTLFYTGSSDGMVKAWDVRRHPADALVRDVAQFDAGVQSGAFSPDGTNLLVGDADGAFHILSSAPCGPRDGKYEGMEEPIDLVRALDGSGSRLENDDDNPGTEGREIGQELIESGQLDLHPEFGVTRGQNYCGPWARDSRKDDPEPNKVGRLLPEYANLQAFSSKGEERPEIAERIRGLIRARKLLIDDELNKYRRESAVDQGTQKKDRITPLAISDPSPQVPGSSQSPYPYDNAHLTGHGPNVTDSISINRPVKHDRSGLPKEAKLSMPSAPKTLFGAKNNTIPESRMVEENHWWPRLGEDEIMKAREKARHGRG</sequence>
<gene>
    <name evidence="4" type="ORF">N7G274_005460</name>
</gene>
<feature type="compositionally biased region" description="Basic and acidic residues" evidence="3">
    <location>
        <begin position="188"/>
        <end position="197"/>
    </location>
</feature>
<evidence type="ECO:0000256" key="1">
    <source>
        <dbReference type="ARBA" id="ARBA00009890"/>
    </source>
</evidence>
<accession>A0ABR4A9W3</accession>
<feature type="region of interest" description="Disordered" evidence="3">
    <location>
        <begin position="1494"/>
        <end position="1523"/>
    </location>
</feature>